<name>A0A3B0URY3_9ZZZZ</name>
<protein>
    <recommendedName>
        <fullName evidence="2">Lipoprotein</fullName>
    </recommendedName>
</protein>
<dbReference type="EMBL" id="UOES01000336">
    <property type="protein sequence ID" value="VAW28007.1"/>
    <property type="molecule type" value="Genomic_DNA"/>
</dbReference>
<organism evidence="1">
    <name type="scientific">hydrothermal vent metagenome</name>
    <dbReference type="NCBI Taxonomy" id="652676"/>
    <lineage>
        <taxon>unclassified sequences</taxon>
        <taxon>metagenomes</taxon>
        <taxon>ecological metagenomes</taxon>
    </lineage>
</organism>
<evidence type="ECO:0000313" key="1">
    <source>
        <dbReference type="EMBL" id="VAW28007.1"/>
    </source>
</evidence>
<evidence type="ECO:0008006" key="2">
    <source>
        <dbReference type="Google" id="ProtNLM"/>
    </source>
</evidence>
<proteinExistence type="predicted"/>
<reference evidence="1" key="1">
    <citation type="submission" date="2018-06" db="EMBL/GenBank/DDBJ databases">
        <authorList>
            <person name="Zhirakovskaya E."/>
        </authorList>
    </citation>
    <scope>NUCLEOTIDE SEQUENCE</scope>
</reference>
<gene>
    <name evidence="1" type="ORF">MNBD_BACTEROID06-110</name>
</gene>
<sequence length="133" mass="15164">MKIYFFVIMLIFILTSCASKQTENEDVLISRIDILAQGNSLEDTNDMREVCKSFQLTRKQVLLYYLESRESTETEIHDSYDILPCNSTGTISINGEIFSWIIRAGGVGSFYNKHKNILRVCDETCCKVTNGIC</sequence>
<dbReference type="AlphaFoldDB" id="A0A3B0URY3"/>
<accession>A0A3B0URY3</accession>
<dbReference type="PROSITE" id="PS51257">
    <property type="entry name" value="PROKAR_LIPOPROTEIN"/>
    <property type="match status" value="1"/>
</dbReference>